<keyword evidence="2" id="KW-0238">DNA-binding</keyword>
<dbReference type="GO" id="GO:0043565">
    <property type="term" value="F:sequence-specific DNA binding"/>
    <property type="evidence" value="ECO:0007669"/>
    <property type="project" value="InterPro"/>
</dbReference>
<dbReference type="OrthoDB" id="282744at2"/>
<dbReference type="PROSITE" id="PS01124">
    <property type="entry name" value="HTH_ARAC_FAMILY_2"/>
    <property type="match status" value="1"/>
</dbReference>
<dbReference type="InterPro" id="IPR020449">
    <property type="entry name" value="Tscrpt_reg_AraC-type_HTH"/>
</dbReference>
<evidence type="ECO:0000313" key="5">
    <source>
        <dbReference type="EMBL" id="SCC08343.1"/>
    </source>
</evidence>
<dbReference type="AlphaFoldDB" id="A0A1C4BNG1"/>
<dbReference type="PROSITE" id="PS00041">
    <property type="entry name" value="HTH_ARAC_FAMILY_1"/>
    <property type="match status" value="1"/>
</dbReference>
<dbReference type="EMBL" id="FMBC01000008">
    <property type="protein sequence ID" value="SCC08343.1"/>
    <property type="molecule type" value="Genomic_DNA"/>
</dbReference>
<dbReference type="InterPro" id="IPR009057">
    <property type="entry name" value="Homeodomain-like_sf"/>
</dbReference>
<evidence type="ECO:0000313" key="6">
    <source>
        <dbReference type="Proteomes" id="UP000198515"/>
    </source>
</evidence>
<dbReference type="PANTHER" id="PTHR47504:SF2">
    <property type="entry name" value="REGULATORY PROTEIN SOXS"/>
    <property type="match status" value="1"/>
</dbReference>
<feature type="domain" description="HTH araC/xylS-type" evidence="4">
    <location>
        <begin position="9"/>
        <end position="107"/>
    </location>
</feature>
<dbReference type="GO" id="GO:0003700">
    <property type="term" value="F:DNA-binding transcription factor activity"/>
    <property type="evidence" value="ECO:0007669"/>
    <property type="project" value="InterPro"/>
</dbReference>
<dbReference type="Proteomes" id="UP000198515">
    <property type="component" value="Unassembled WGS sequence"/>
</dbReference>
<dbReference type="PANTHER" id="PTHR47504">
    <property type="entry name" value="RIGHT ORIGIN-BINDING PROTEIN"/>
    <property type="match status" value="1"/>
</dbReference>
<dbReference type="InterPro" id="IPR018062">
    <property type="entry name" value="HTH_AraC-typ_CS"/>
</dbReference>
<dbReference type="InterPro" id="IPR050959">
    <property type="entry name" value="MarA-like"/>
</dbReference>
<evidence type="ECO:0000256" key="2">
    <source>
        <dbReference type="ARBA" id="ARBA00023125"/>
    </source>
</evidence>
<keyword evidence="3" id="KW-0804">Transcription</keyword>
<dbReference type="InterPro" id="IPR018060">
    <property type="entry name" value="HTH_AraC"/>
</dbReference>
<name>A0A1C4BNG1_9ENTR</name>
<dbReference type="PRINTS" id="PR00032">
    <property type="entry name" value="HTHARAC"/>
</dbReference>
<evidence type="ECO:0000256" key="1">
    <source>
        <dbReference type="ARBA" id="ARBA00023015"/>
    </source>
</evidence>
<dbReference type="Gene3D" id="1.10.10.60">
    <property type="entry name" value="Homeodomain-like"/>
    <property type="match status" value="2"/>
</dbReference>
<reference evidence="6" key="1">
    <citation type="submission" date="2016-08" db="EMBL/GenBank/DDBJ databases">
        <authorList>
            <person name="Varghese N."/>
            <person name="Submissions Spin"/>
        </authorList>
    </citation>
    <scope>NUCLEOTIDE SEQUENCE [LARGE SCALE GENOMIC DNA]</scope>
    <source>
        <strain evidence="6">REICA_142</strain>
    </source>
</reference>
<dbReference type="RefSeq" id="WP_090134409.1">
    <property type="nucleotide sequence ID" value="NZ_FMBC01000008.1"/>
</dbReference>
<evidence type="ECO:0000259" key="4">
    <source>
        <dbReference type="PROSITE" id="PS01124"/>
    </source>
</evidence>
<keyword evidence="1" id="KW-0805">Transcription regulation</keyword>
<accession>A0A1C4BNG1</accession>
<protein>
    <submittedName>
        <fullName evidence="5">AraC family of transcriptional regulator, multidrug resistance transcriptional activator</fullName>
    </submittedName>
</protein>
<keyword evidence="6" id="KW-1185">Reference proteome</keyword>
<proteinExistence type="predicted"/>
<evidence type="ECO:0000256" key="3">
    <source>
        <dbReference type="ARBA" id="ARBA00023163"/>
    </source>
</evidence>
<organism evidence="5 6">
    <name type="scientific">Kosakonia oryziphila</name>
    <dbReference type="NCBI Taxonomy" id="1005667"/>
    <lineage>
        <taxon>Bacteria</taxon>
        <taxon>Pseudomonadati</taxon>
        <taxon>Pseudomonadota</taxon>
        <taxon>Gammaproteobacteria</taxon>
        <taxon>Enterobacterales</taxon>
        <taxon>Enterobacteriaceae</taxon>
        <taxon>Kosakonia</taxon>
    </lineage>
</organism>
<dbReference type="SUPFAM" id="SSF46689">
    <property type="entry name" value="Homeodomain-like"/>
    <property type="match status" value="2"/>
</dbReference>
<gene>
    <name evidence="5" type="ORF">GA0061070_100875</name>
</gene>
<dbReference type="SMART" id="SM00342">
    <property type="entry name" value="HTH_ARAC"/>
    <property type="match status" value="1"/>
</dbReference>
<dbReference type="Pfam" id="PF12833">
    <property type="entry name" value="HTH_18"/>
    <property type="match status" value="1"/>
</dbReference>
<sequence>MVKLEHIIDELIIWIDRNIHKPLKIEDVAQRSGYSKWHLQRVFYQVKNTNLANYIRDKKLEMAASDLIQSDESILSISLKYGFDSQQSFTRSFAKKYRLPPSRFRRLNGKTNTSHAPI</sequence>